<dbReference type="AlphaFoldDB" id="A0A0D4CKF6"/>
<dbReference type="RefSeq" id="WP_039945600.1">
    <property type="nucleotide sequence ID" value="NZ_CP011013.1"/>
</dbReference>
<dbReference type="InterPro" id="IPR010147">
    <property type="entry name" value="CRISPR-assoc_prot_CasD"/>
</dbReference>
<dbReference type="InterPro" id="IPR021124">
    <property type="entry name" value="CRISPR-assoc_prot_Cas5"/>
</dbReference>
<evidence type="ECO:0000313" key="2">
    <source>
        <dbReference type="EMBL" id="AJT50637.1"/>
    </source>
</evidence>
<dbReference type="GO" id="GO:0043571">
    <property type="term" value="P:maintenance of CRISPR repeat elements"/>
    <property type="evidence" value="ECO:0007669"/>
    <property type="project" value="InterPro"/>
</dbReference>
<evidence type="ECO:0000256" key="1">
    <source>
        <dbReference type="ARBA" id="ARBA00023118"/>
    </source>
</evidence>
<evidence type="ECO:0008006" key="4">
    <source>
        <dbReference type="Google" id="ProtNLM"/>
    </source>
</evidence>
<sequence>MKTLVIRIAAPLQSYGDPASFEKRTTFRAPSKSAVIGMIGAALGFRRESDDYKSLNDLDFAVRVDQPGEVLSDFQITHYSLKKPGKLSHRIYLQDAVFMVALSSKQDALMEKIEYALRHPKFQLYFGRRSNPPAGILKMKMCPDKTAINVLKELPWQASVWFQRKYKKDVFNARIYADAKLVPDRPNRLIKDAVGSFNQKSRYYEYRSVAEDNVFLENSNYVQRKNTDHDIWASI</sequence>
<dbReference type="EMBL" id="CP011013">
    <property type="protein sequence ID" value="AJT50637.1"/>
    <property type="molecule type" value="Genomic_DNA"/>
</dbReference>
<dbReference type="KEGG" id="lmu:LBLM1_06085"/>
<dbReference type="OrthoDB" id="3189549at2"/>
<reference evidence="2 3" key="1">
    <citation type="journal article" date="2012" name="J. Bacteriol.">
        <title>Genome sequence of Lactobacillus mucosae LM1, isolated from piglet feces.</title>
        <authorList>
            <person name="Lee J.H."/>
            <person name="Valeriano V.D."/>
            <person name="Shin Y.R."/>
            <person name="Chae J.P."/>
            <person name="Kim G.B."/>
            <person name="Ham J.S."/>
            <person name="Chun J."/>
            <person name="Kang D.K."/>
        </authorList>
    </citation>
    <scope>NUCLEOTIDE SEQUENCE [LARGE SCALE GENOMIC DNA]</scope>
    <source>
        <strain evidence="2 3">LM1</strain>
    </source>
</reference>
<dbReference type="NCBIfam" id="TIGR01868">
    <property type="entry name" value="casD_Cas5e"/>
    <property type="match status" value="1"/>
</dbReference>
<protein>
    <recommendedName>
        <fullName evidence="4">CRISPR-associated protein Cas5</fullName>
    </recommendedName>
</protein>
<dbReference type="CDD" id="cd09645">
    <property type="entry name" value="Cas5_I-E"/>
    <property type="match status" value="1"/>
</dbReference>
<dbReference type="Proteomes" id="UP000003645">
    <property type="component" value="Chromosome"/>
</dbReference>
<gene>
    <name evidence="2" type="ORF">LBLM1_06085</name>
</gene>
<accession>A0A0D4CKF6</accession>
<name>A0A0D4CKF6_LIMMU</name>
<dbReference type="NCBIfam" id="TIGR02593">
    <property type="entry name" value="CRISPR_cas5"/>
    <property type="match status" value="1"/>
</dbReference>
<proteinExistence type="predicted"/>
<dbReference type="Gene3D" id="3.30.70.2660">
    <property type="match status" value="1"/>
</dbReference>
<organism evidence="2 3">
    <name type="scientific">Limosilactobacillus mucosae LM1</name>
    <dbReference type="NCBI Taxonomy" id="1130798"/>
    <lineage>
        <taxon>Bacteria</taxon>
        <taxon>Bacillati</taxon>
        <taxon>Bacillota</taxon>
        <taxon>Bacilli</taxon>
        <taxon>Lactobacillales</taxon>
        <taxon>Lactobacillaceae</taxon>
        <taxon>Limosilactobacillus</taxon>
    </lineage>
</organism>
<dbReference type="GO" id="GO:0003723">
    <property type="term" value="F:RNA binding"/>
    <property type="evidence" value="ECO:0007669"/>
    <property type="project" value="InterPro"/>
</dbReference>
<dbReference type="HOGENOM" id="CLU_084726_1_0_9"/>
<dbReference type="Pfam" id="PF09704">
    <property type="entry name" value="Cas_Cas5d"/>
    <property type="match status" value="1"/>
</dbReference>
<dbReference type="GO" id="GO:0051607">
    <property type="term" value="P:defense response to virus"/>
    <property type="evidence" value="ECO:0007669"/>
    <property type="project" value="UniProtKB-KW"/>
</dbReference>
<keyword evidence="1" id="KW-0051">Antiviral defense</keyword>
<evidence type="ECO:0000313" key="3">
    <source>
        <dbReference type="Proteomes" id="UP000003645"/>
    </source>
</evidence>
<dbReference type="InterPro" id="IPR013422">
    <property type="entry name" value="CRISPR-assoc_prot_Cas5_N"/>
</dbReference>
<keyword evidence="3" id="KW-1185">Reference proteome</keyword>
<dbReference type="STRING" id="1130798.LBLM1_06085"/>